<sequence length="36" mass="4219">MGLSLGVTFRLSHEALYAERFYYPLMINARIKQLDT</sequence>
<dbReference type="EMBL" id="UINC01178601">
    <property type="protein sequence ID" value="SVD86849.1"/>
    <property type="molecule type" value="Genomic_DNA"/>
</dbReference>
<name>A0A382YV75_9ZZZZ</name>
<feature type="non-terminal residue" evidence="1">
    <location>
        <position position="36"/>
    </location>
</feature>
<gene>
    <name evidence="1" type="ORF">METZ01_LOCUS439703</name>
</gene>
<proteinExistence type="predicted"/>
<evidence type="ECO:0000313" key="1">
    <source>
        <dbReference type="EMBL" id="SVD86849.1"/>
    </source>
</evidence>
<accession>A0A382YV75</accession>
<dbReference type="AlphaFoldDB" id="A0A382YV75"/>
<organism evidence="1">
    <name type="scientific">marine metagenome</name>
    <dbReference type="NCBI Taxonomy" id="408172"/>
    <lineage>
        <taxon>unclassified sequences</taxon>
        <taxon>metagenomes</taxon>
        <taxon>ecological metagenomes</taxon>
    </lineage>
</organism>
<protein>
    <submittedName>
        <fullName evidence="1">Uncharacterized protein</fullName>
    </submittedName>
</protein>
<reference evidence="1" key="1">
    <citation type="submission" date="2018-05" db="EMBL/GenBank/DDBJ databases">
        <authorList>
            <person name="Lanie J.A."/>
            <person name="Ng W.-L."/>
            <person name="Kazmierczak K.M."/>
            <person name="Andrzejewski T.M."/>
            <person name="Davidsen T.M."/>
            <person name="Wayne K.J."/>
            <person name="Tettelin H."/>
            <person name="Glass J.I."/>
            <person name="Rusch D."/>
            <person name="Podicherti R."/>
            <person name="Tsui H.-C.T."/>
            <person name="Winkler M.E."/>
        </authorList>
    </citation>
    <scope>NUCLEOTIDE SEQUENCE</scope>
</reference>